<evidence type="ECO:0000313" key="1">
    <source>
        <dbReference type="EMBL" id="RMZ94442.1"/>
    </source>
</evidence>
<proteinExistence type="predicted"/>
<dbReference type="InterPro" id="IPR036322">
    <property type="entry name" value="WD40_repeat_dom_sf"/>
</dbReference>
<comment type="caution">
    <text evidence="1">The sequence shown here is derived from an EMBL/GenBank/DDBJ whole genome shotgun (WGS) entry which is preliminary data.</text>
</comment>
<dbReference type="AlphaFoldDB" id="A0A3M7P5W8"/>
<sequence length="209" mass="24237">MPNLKPKIEETIVTYSVLDREISNSDFLKDPDLYRDNLPQPYRRIDKIVQGILEDVWNNIEKNENELKIEQNKHRAQTFDVSTTLDVTDINCMCLSNDDYNDFVFAGSKGFIYAIDTGKLSPIDKFDLNKVVTDISTNIIKIYSSQLKPSVYLIVSITDSGHLFTHVFMREKFYLVQSLTQETDSERKFSYKKCEISKNCEFVAVFIES</sequence>
<dbReference type="EMBL" id="REGN01013051">
    <property type="protein sequence ID" value="RMZ94442.1"/>
    <property type="molecule type" value="Genomic_DNA"/>
</dbReference>
<protein>
    <submittedName>
        <fullName evidence="1">WD repeat-containing 93-like isoform X5</fullName>
    </submittedName>
</protein>
<name>A0A3M7P5W8_BRAPC</name>
<reference evidence="1 2" key="1">
    <citation type="journal article" date="2018" name="Sci. Rep.">
        <title>Genomic signatures of local adaptation to the degree of environmental predictability in rotifers.</title>
        <authorList>
            <person name="Franch-Gras L."/>
            <person name="Hahn C."/>
            <person name="Garcia-Roger E.M."/>
            <person name="Carmona M.J."/>
            <person name="Serra M."/>
            <person name="Gomez A."/>
        </authorList>
    </citation>
    <scope>NUCLEOTIDE SEQUENCE [LARGE SCALE GENOMIC DNA]</scope>
    <source>
        <strain evidence="1">HYR1</strain>
    </source>
</reference>
<evidence type="ECO:0000313" key="2">
    <source>
        <dbReference type="Proteomes" id="UP000276133"/>
    </source>
</evidence>
<keyword evidence="2" id="KW-1185">Reference proteome</keyword>
<dbReference type="SUPFAM" id="SSF50978">
    <property type="entry name" value="WD40 repeat-like"/>
    <property type="match status" value="1"/>
</dbReference>
<accession>A0A3M7P5W8</accession>
<dbReference type="OrthoDB" id="547231at2759"/>
<gene>
    <name evidence="1" type="ORF">BpHYR1_037438</name>
</gene>
<dbReference type="Proteomes" id="UP000276133">
    <property type="component" value="Unassembled WGS sequence"/>
</dbReference>
<organism evidence="1 2">
    <name type="scientific">Brachionus plicatilis</name>
    <name type="common">Marine rotifer</name>
    <name type="synonym">Brachionus muelleri</name>
    <dbReference type="NCBI Taxonomy" id="10195"/>
    <lineage>
        <taxon>Eukaryota</taxon>
        <taxon>Metazoa</taxon>
        <taxon>Spiralia</taxon>
        <taxon>Gnathifera</taxon>
        <taxon>Rotifera</taxon>
        <taxon>Eurotatoria</taxon>
        <taxon>Monogononta</taxon>
        <taxon>Pseudotrocha</taxon>
        <taxon>Ploima</taxon>
        <taxon>Brachionidae</taxon>
        <taxon>Brachionus</taxon>
    </lineage>
</organism>